<dbReference type="Pfam" id="PF01850">
    <property type="entry name" value="PIN"/>
    <property type="match status" value="1"/>
</dbReference>
<gene>
    <name evidence="6" type="ORF">GCM10022215_31670</name>
</gene>
<sequence length="133" mass="14060">MARVLILDSEAVSALAEKRKGMAERLAAAQQADHRVLIPAVVLAEVATGAPTDAAIWHVLSKIPTIDVPEGVAMRAGALRTRAESVRRKKRDLTVDAIVAATAIELAPSVVITADTSDLELLLDGFDVKVSEV</sequence>
<evidence type="ECO:0000313" key="6">
    <source>
        <dbReference type="EMBL" id="GAA4124179.1"/>
    </source>
</evidence>
<dbReference type="SUPFAM" id="SSF88723">
    <property type="entry name" value="PIN domain-like"/>
    <property type="match status" value="1"/>
</dbReference>
<organism evidence="6 7">
    <name type="scientific">Nocardioides fonticola</name>
    <dbReference type="NCBI Taxonomy" id="450363"/>
    <lineage>
        <taxon>Bacteria</taxon>
        <taxon>Bacillati</taxon>
        <taxon>Actinomycetota</taxon>
        <taxon>Actinomycetes</taxon>
        <taxon>Propionibacteriales</taxon>
        <taxon>Nocardioidaceae</taxon>
        <taxon>Nocardioides</taxon>
    </lineage>
</organism>
<keyword evidence="3" id="KW-0378">Hydrolase</keyword>
<keyword evidence="2" id="KW-0479">Metal-binding</keyword>
<evidence type="ECO:0000256" key="1">
    <source>
        <dbReference type="ARBA" id="ARBA00022722"/>
    </source>
</evidence>
<dbReference type="Gene3D" id="3.40.50.1010">
    <property type="entry name" value="5'-nuclease"/>
    <property type="match status" value="1"/>
</dbReference>
<keyword evidence="1" id="KW-0540">Nuclease</keyword>
<name>A0ABP7XR03_9ACTN</name>
<dbReference type="RefSeq" id="WP_344734507.1">
    <property type="nucleotide sequence ID" value="NZ_BAAAZH010000024.1"/>
</dbReference>
<keyword evidence="7" id="KW-1185">Reference proteome</keyword>
<reference evidence="7" key="1">
    <citation type="journal article" date="2019" name="Int. J. Syst. Evol. Microbiol.">
        <title>The Global Catalogue of Microorganisms (GCM) 10K type strain sequencing project: providing services to taxonomists for standard genome sequencing and annotation.</title>
        <authorList>
            <consortium name="The Broad Institute Genomics Platform"/>
            <consortium name="The Broad Institute Genome Sequencing Center for Infectious Disease"/>
            <person name="Wu L."/>
            <person name="Ma J."/>
        </authorList>
    </citation>
    <scope>NUCLEOTIDE SEQUENCE [LARGE SCALE GENOMIC DNA]</scope>
    <source>
        <strain evidence="7">JCM 16703</strain>
    </source>
</reference>
<protein>
    <recommendedName>
        <fullName evidence="5">PIN domain-containing protein</fullName>
    </recommendedName>
</protein>
<dbReference type="EMBL" id="BAAAZH010000024">
    <property type="protein sequence ID" value="GAA4124179.1"/>
    <property type="molecule type" value="Genomic_DNA"/>
</dbReference>
<evidence type="ECO:0000259" key="5">
    <source>
        <dbReference type="Pfam" id="PF01850"/>
    </source>
</evidence>
<keyword evidence="4" id="KW-0460">Magnesium</keyword>
<evidence type="ECO:0000256" key="2">
    <source>
        <dbReference type="ARBA" id="ARBA00022723"/>
    </source>
</evidence>
<evidence type="ECO:0000256" key="3">
    <source>
        <dbReference type="ARBA" id="ARBA00022801"/>
    </source>
</evidence>
<dbReference type="InterPro" id="IPR002716">
    <property type="entry name" value="PIN_dom"/>
</dbReference>
<evidence type="ECO:0000256" key="4">
    <source>
        <dbReference type="ARBA" id="ARBA00022842"/>
    </source>
</evidence>
<dbReference type="Proteomes" id="UP001501495">
    <property type="component" value="Unassembled WGS sequence"/>
</dbReference>
<dbReference type="InterPro" id="IPR029060">
    <property type="entry name" value="PIN-like_dom_sf"/>
</dbReference>
<proteinExistence type="predicted"/>
<accession>A0ABP7XR03</accession>
<comment type="caution">
    <text evidence="6">The sequence shown here is derived from an EMBL/GenBank/DDBJ whole genome shotgun (WGS) entry which is preliminary data.</text>
</comment>
<evidence type="ECO:0000313" key="7">
    <source>
        <dbReference type="Proteomes" id="UP001501495"/>
    </source>
</evidence>
<feature type="domain" description="PIN" evidence="5">
    <location>
        <begin position="6"/>
        <end position="116"/>
    </location>
</feature>